<evidence type="ECO:0000313" key="3">
    <source>
        <dbReference type="Proteomes" id="UP001597413"/>
    </source>
</evidence>
<protein>
    <submittedName>
        <fullName evidence="2">Uncharacterized protein</fullName>
    </submittedName>
</protein>
<reference evidence="3" key="1">
    <citation type="journal article" date="2019" name="Int. J. Syst. Evol. Microbiol.">
        <title>The Global Catalogue of Microorganisms (GCM) 10K type strain sequencing project: providing services to taxonomists for standard genome sequencing and annotation.</title>
        <authorList>
            <consortium name="The Broad Institute Genomics Platform"/>
            <consortium name="The Broad Institute Genome Sequencing Center for Infectious Disease"/>
            <person name="Wu L."/>
            <person name="Ma J."/>
        </authorList>
    </citation>
    <scope>NUCLEOTIDE SEQUENCE [LARGE SCALE GENOMIC DNA]</scope>
    <source>
        <strain evidence="3">CCUG 55131</strain>
    </source>
</reference>
<keyword evidence="1" id="KW-1133">Transmembrane helix</keyword>
<dbReference type="RefSeq" id="WP_377392941.1">
    <property type="nucleotide sequence ID" value="NZ_JBHUIX010000018.1"/>
</dbReference>
<name>A0ABW5ABG7_9RHOB</name>
<organism evidence="2 3">
    <name type="scientific">Rhodobacter lacus</name>
    <dbReference type="NCBI Taxonomy" id="1641972"/>
    <lineage>
        <taxon>Bacteria</taxon>
        <taxon>Pseudomonadati</taxon>
        <taxon>Pseudomonadota</taxon>
        <taxon>Alphaproteobacteria</taxon>
        <taxon>Rhodobacterales</taxon>
        <taxon>Rhodobacter group</taxon>
        <taxon>Rhodobacter</taxon>
    </lineage>
</organism>
<dbReference type="Proteomes" id="UP001597413">
    <property type="component" value="Unassembled WGS sequence"/>
</dbReference>
<keyword evidence="3" id="KW-1185">Reference proteome</keyword>
<keyword evidence="1" id="KW-0472">Membrane</keyword>
<keyword evidence="1" id="KW-0812">Transmembrane</keyword>
<evidence type="ECO:0000256" key="1">
    <source>
        <dbReference type="SAM" id="Phobius"/>
    </source>
</evidence>
<sequence>MSQKIKEQIERLREGYVAFGLGFILGAATMASPAIAIILCVGFGADFVRRVVRG</sequence>
<feature type="transmembrane region" description="Helical" evidence="1">
    <location>
        <begin position="21"/>
        <end position="45"/>
    </location>
</feature>
<gene>
    <name evidence="2" type="ORF">ACFSM0_16405</name>
</gene>
<accession>A0ABW5ABG7</accession>
<proteinExistence type="predicted"/>
<evidence type="ECO:0000313" key="2">
    <source>
        <dbReference type="EMBL" id="MFD2175677.1"/>
    </source>
</evidence>
<dbReference type="EMBL" id="JBHUIX010000018">
    <property type="protein sequence ID" value="MFD2175677.1"/>
    <property type="molecule type" value="Genomic_DNA"/>
</dbReference>
<comment type="caution">
    <text evidence="2">The sequence shown here is derived from an EMBL/GenBank/DDBJ whole genome shotgun (WGS) entry which is preliminary data.</text>
</comment>